<dbReference type="EC" id="2.1.1.266" evidence="1"/>
<feature type="binding site" evidence="1">
    <location>
        <position position="42"/>
    </location>
    <ligand>
        <name>S-adenosyl-L-methionine</name>
        <dbReference type="ChEBI" id="CHEBI:59789"/>
    </ligand>
</feature>
<dbReference type="Gene3D" id="3.40.50.150">
    <property type="entry name" value="Vaccinia Virus protein VP39"/>
    <property type="match status" value="1"/>
</dbReference>
<dbReference type="EMBL" id="FMVN01000001">
    <property type="protein sequence ID" value="SCX85346.1"/>
    <property type="molecule type" value="Genomic_DNA"/>
</dbReference>
<name>A0A098GGR7_LEGMI</name>
<feature type="binding site" evidence="1">
    <location>
        <position position="165"/>
    </location>
    <ligand>
        <name>S-adenosyl-L-methionine</name>
        <dbReference type="ChEBI" id="CHEBI:59789"/>
    </ligand>
</feature>
<dbReference type="EMBL" id="LN614830">
    <property type="protein sequence ID" value="CEG60681.1"/>
    <property type="molecule type" value="Genomic_DNA"/>
</dbReference>
<dbReference type="SUPFAM" id="SSF53335">
    <property type="entry name" value="S-adenosyl-L-methionine-dependent methyltransferases"/>
    <property type="match status" value="1"/>
</dbReference>
<feature type="site" description="Interaction with substrate rRNA" evidence="1">
    <location>
        <position position="4"/>
    </location>
</feature>
<protein>
    <recommendedName>
        <fullName evidence="1">Ribosomal RNA large subunit methyltransferase J</fullName>
        <ecNumber evidence="1">2.1.1.266</ecNumber>
    </recommendedName>
    <alternativeName>
        <fullName evidence="1">23S rRNA (adenine(2030)-N6)-methyltransferase</fullName>
    </alternativeName>
    <alternativeName>
        <fullName evidence="1">23S rRNA m6A2030 methyltransferase</fullName>
    </alternativeName>
</protein>
<reference evidence="2" key="2">
    <citation type="submission" date="2014-09" db="EMBL/GenBank/DDBJ databases">
        <authorList>
            <person name="GOMEZ-VALERO Laura"/>
        </authorList>
    </citation>
    <scope>NUCLEOTIDE SEQUENCE</scope>
    <source>
        <strain evidence="2">ATCC33218</strain>
    </source>
</reference>
<dbReference type="HOGENOM" id="CLU_061769_0_0_6"/>
<dbReference type="InterPro" id="IPR007473">
    <property type="entry name" value="RlmJ"/>
</dbReference>
<evidence type="ECO:0000313" key="2">
    <source>
        <dbReference type="EMBL" id="CEG60681.1"/>
    </source>
</evidence>
<dbReference type="GO" id="GO:0070475">
    <property type="term" value="P:rRNA base methylation"/>
    <property type="evidence" value="ECO:0007669"/>
    <property type="project" value="UniProtKB-UniRule"/>
</dbReference>
<dbReference type="InterPro" id="IPR029063">
    <property type="entry name" value="SAM-dependent_MTases_sf"/>
</dbReference>
<evidence type="ECO:0000313" key="5">
    <source>
        <dbReference type="Proteomes" id="UP000182998"/>
    </source>
</evidence>
<reference evidence="4" key="1">
    <citation type="submission" date="2014-09" db="EMBL/GenBank/DDBJ databases">
        <authorList>
            <person name="Gomez-Valero L."/>
        </authorList>
    </citation>
    <scope>NUCLEOTIDE SEQUENCE [LARGE SCALE GENOMIC DNA]</scope>
    <source>
        <strain evidence="4">ATCC33218</strain>
    </source>
</reference>
<dbReference type="GO" id="GO:0003723">
    <property type="term" value="F:RNA binding"/>
    <property type="evidence" value="ECO:0007669"/>
    <property type="project" value="UniProtKB-UniRule"/>
</dbReference>
<comment type="similarity">
    <text evidence="1">Belongs to the RlmJ family.</text>
</comment>
<comment type="catalytic activity">
    <reaction evidence="1">
        <text>adenosine(2030) in 23S rRNA + S-adenosyl-L-methionine = N(6)-methyladenosine(2030) in 23S rRNA + S-adenosyl-L-homocysteine + H(+)</text>
        <dbReference type="Rhea" id="RHEA:43736"/>
        <dbReference type="Rhea" id="RHEA-COMP:10668"/>
        <dbReference type="Rhea" id="RHEA-COMP:10669"/>
        <dbReference type="ChEBI" id="CHEBI:15378"/>
        <dbReference type="ChEBI" id="CHEBI:57856"/>
        <dbReference type="ChEBI" id="CHEBI:59789"/>
        <dbReference type="ChEBI" id="CHEBI:74411"/>
        <dbReference type="ChEBI" id="CHEBI:74449"/>
        <dbReference type="EC" id="2.1.1.266"/>
    </reaction>
</comment>
<keyword evidence="1" id="KW-0808">Transferase</keyword>
<reference evidence="3 5" key="3">
    <citation type="submission" date="2016-10" db="EMBL/GenBank/DDBJ databases">
        <authorList>
            <person name="Varghese N."/>
            <person name="Submissions S."/>
        </authorList>
    </citation>
    <scope>NUCLEOTIDE SEQUENCE [LARGE SCALE GENOMIC DNA]</scope>
    <source>
        <strain evidence="3 5">ATCC 33218</strain>
    </source>
</reference>
<comment type="function">
    <text evidence="1">Specifically methylates the adenine in position 2030 of 23S rRNA.</text>
</comment>
<dbReference type="Proteomes" id="UP000032414">
    <property type="component" value="Chromosome I"/>
</dbReference>
<comment type="subunit">
    <text evidence="1">Monomer.</text>
</comment>
<dbReference type="GO" id="GO:0005829">
    <property type="term" value="C:cytosol"/>
    <property type="evidence" value="ECO:0007669"/>
    <property type="project" value="TreeGrafter"/>
</dbReference>
<feature type="binding site" evidence="1">
    <location>
        <position position="101"/>
    </location>
    <ligand>
        <name>S-adenosyl-L-methionine</name>
        <dbReference type="ChEBI" id="CHEBI:59789"/>
    </ligand>
</feature>
<sequence>MLSYQHGYHAGNFADVIKHFTLSRLLIYMTSKEKPIFYLETHAGRGIYDLKNSQAMKTGENLQGISLLWPQKSKLPDVFTPYLHAISRVNASEDLRFYPGSPSLAIDILRPQDRLYCCELHPREFECLQKLPHPGKRVFYSHNDGIVNLHALLPPIERRGLIFIDPSYEIKTDYKEVPKAIKSSYQRFATGVFCLWYPILDKRLHEQLLRSMGNIGAKNALRVEFNLTSFIQAGMTGCGLWIINPPYVLAEEIKIALKHLCTVFNPGFSSFIVESL</sequence>
<dbReference type="RefSeq" id="WP_045099054.1">
    <property type="nucleotide sequence ID" value="NZ_CP020614.1"/>
</dbReference>
<dbReference type="Pfam" id="PF04378">
    <property type="entry name" value="RsmJ"/>
    <property type="match status" value="1"/>
</dbReference>
<evidence type="ECO:0000313" key="4">
    <source>
        <dbReference type="Proteomes" id="UP000032414"/>
    </source>
</evidence>
<dbReference type="STRING" id="451.B6N58_08675"/>
<keyword evidence="1" id="KW-0694">RNA-binding</keyword>
<keyword evidence="1" id="KW-0489">Methyltransferase</keyword>
<keyword evidence="1" id="KW-0949">S-adenosyl-L-methionine</keyword>
<feature type="active site" description="Proton acceptor" evidence="1">
    <location>
        <position position="165"/>
    </location>
</feature>
<dbReference type="PANTHER" id="PTHR37426">
    <property type="entry name" value="RIBOSOMAL RNA LARGE SUBUNIT METHYLTRANSFERASE J"/>
    <property type="match status" value="1"/>
</dbReference>
<gene>
    <name evidence="1" type="primary">rlmJ</name>
    <name evidence="2" type="ORF">LMI_1374</name>
    <name evidence="3" type="ORF">SAMN02982997_00261</name>
</gene>
<dbReference type="AlphaFoldDB" id="A0A098GGR7"/>
<dbReference type="HAMAP" id="MF_00934">
    <property type="entry name" value="23SrRNA_methyltr_J"/>
    <property type="match status" value="1"/>
</dbReference>
<dbReference type="KEGG" id="tmc:LMI_1374"/>
<proteinExistence type="inferred from homology"/>
<accession>A0A098GGR7</accession>
<feature type="binding site" evidence="1">
    <location>
        <position position="19"/>
    </location>
    <ligand>
        <name>S-adenosyl-L-methionine</name>
        <dbReference type="ChEBI" id="CHEBI:59789"/>
    </ligand>
</feature>
<dbReference type="PANTHER" id="PTHR37426:SF1">
    <property type="entry name" value="RIBOSOMAL RNA LARGE SUBUNIT METHYLTRANSFERASE J"/>
    <property type="match status" value="1"/>
</dbReference>
<evidence type="ECO:0000256" key="1">
    <source>
        <dbReference type="HAMAP-Rule" id="MF_00934"/>
    </source>
</evidence>
<dbReference type="Proteomes" id="UP000182998">
    <property type="component" value="Unassembled WGS sequence"/>
</dbReference>
<organism evidence="2 4">
    <name type="scientific">Legionella micdadei</name>
    <name type="common">Tatlockia micdadei</name>
    <dbReference type="NCBI Taxonomy" id="451"/>
    <lineage>
        <taxon>Bacteria</taxon>
        <taxon>Pseudomonadati</taxon>
        <taxon>Pseudomonadota</taxon>
        <taxon>Gammaproteobacteria</taxon>
        <taxon>Legionellales</taxon>
        <taxon>Legionellaceae</taxon>
        <taxon>Legionella</taxon>
    </lineage>
</organism>
<keyword evidence="5" id="KW-1185">Reference proteome</keyword>
<feature type="binding site" evidence="1">
    <location>
        <begin position="144"/>
        <end position="145"/>
    </location>
    <ligand>
        <name>S-adenosyl-L-methionine</name>
        <dbReference type="ChEBI" id="CHEBI:59789"/>
    </ligand>
</feature>
<dbReference type="GO" id="GO:0036307">
    <property type="term" value="F:23S rRNA (adenine(2030)-N(6))-methyltransferase activity"/>
    <property type="evidence" value="ECO:0007669"/>
    <property type="project" value="UniProtKB-UniRule"/>
</dbReference>
<feature type="binding site" evidence="1">
    <location>
        <position position="119"/>
    </location>
    <ligand>
        <name>S-adenosyl-L-methionine</name>
        <dbReference type="ChEBI" id="CHEBI:59789"/>
    </ligand>
</feature>
<keyword evidence="1" id="KW-0698">rRNA processing</keyword>
<evidence type="ECO:0000313" key="3">
    <source>
        <dbReference type="EMBL" id="SCX85346.1"/>
    </source>
</evidence>
<dbReference type="PATRIC" id="fig|451.8.peg.1620"/>
<dbReference type="OrthoDB" id="9791274at2"/>